<sequence length="127" mass="14409">MLKKRAPLRLRNRLTLPVGTIKYLEEARDEFRFEWTQKRLELAKVLDCEGLDEETPQAVWDEIDDINHCGTCLVNYVVGTVEPTLLSYVSALELCLGMDPSGWVETHDVKFVAPQTANIVPFPAGFD</sequence>
<dbReference type="EMBL" id="LR796937">
    <property type="protein sequence ID" value="CAB4176826.1"/>
    <property type="molecule type" value="Genomic_DNA"/>
</dbReference>
<proteinExistence type="predicted"/>
<reference evidence="1" key="1">
    <citation type="submission" date="2020-05" db="EMBL/GenBank/DDBJ databases">
        <authorList>
            <person name="Chiriac C."/>
            <person name="Salcher M."/>
            <person name="Ghai R."/>
            <person name="Kavagutti S V."/>
        </authorList>
    </citation>
    <scope>NUCLEOTIDE SEQUENCE</scope>
</reference>
<gene>
    <name evidence="1" type="ORF">UFOVP978_67</name>
</gene>
<name>A0A6J5Q3D4_9CAUD</name>
<organism evidence="1">
    <name type="scientific">uncultured Caudovirales phage</name>
    <dbReference type="NCBI Taxonomy" id="2100421"/>
    <lineage>
        <taxon>Viruses</taxon>
        <taxon>Duplodnaviria</taxon>
        <taxon>Heunggongvirae</taxon>
        <taxon>Uroviricota</taxon>
        <taxon>Caudoviricetes</taxon>
        <taxon>Peduoviridae</taxon>
        <taxon>Maltschvirus</taxon>
        <taxon>Maltschvirus maltsch</taxon>
    </lineage>
</organism>
<protein>
    <submittedName>
        <fullName evidence="1">Uncharacterized protein</fullName>
    </submittedName>
</protein>
<evidence type="ECO:0000313" key="1">
    <source>
        <dbReference type="EMBL" id="CAB4176826.1"/>
    </source>
</evidence>
<accession>A0A6J5Q3D4</accession>